<dbReference type="Gene3D" id="3.40.630.30">
    <property type="match status" value="1"/>
</dbReference>
<feature type="region of interest" description="Disordered" evidence="3">
    <location>
        <begin position="25"/>
        <end position="47"/>
    </location>
</feature>
<organism evidence="5 6">
    <name type="scientific">Cylindrotheca closterium</name>
    <dbReference type="NCBI Taxonomy" id="2856"/>
    <lineage>
        <taxon>Eukaryota</taxon>
        <taxon>Sar</taxon>
        <taxon>Stramenopiles</taxon>
        <taxon>Ochrophyta</taxon>
        <taxon>Bacillariophyta</taxon>
        <taxon>Bacillariophyceae</taxon>
        <taxon>Bacillariophycidae</taxon>
        <taxon>Bacillariales</taxon>
        <taxon>Bacillariaceae</taxon>
        <taxon>Cylindrotheca</taxon>
    </lineage>
</organism>
<keyword evidence="2" id="KW-0378">Hydrolase</keyword>
<feature type="domain" description="Nudix hydrolase" evidence="4">
    <location>
        <begin position="186"/>
        <end position="325"/>
    </location>
</feature>
<evidence type="ECO:0000256" key="3">
    <source>
        <dbReference type="SAM" id="MobiDB-lite"/>
    </source>
</evidence>
<dbReference type="InterPro" id="IPR020084">
    <property type="entry name" value="NUDIX_hydrolase_CS"/>
</dbReference>
<evidence type="ECO:0000256" key="1">
    <source>
        <dbReference type="ARBA" id="ARBA00005582"/>
    </source>
</evidence>
<gene>
    <name evidence="5" type="ORF">CYCCA115_LOCUS2809</name>
</gene>
<dbReference type="AlphaFoldDB" id="A0AAD2CK80"/>
<dbReference type="PANTHER" id="PTHR13994">
    <property type="entry name" value="NUDIX HYDROLASE RELATED"/>
    <property type="match status" value="1"/>
</dbReference>
<dbReference type="PANTHER" id="PTHR13994:SF13">
    <property type="entry name" value="FI03680P"/>
    <property type="match status" value="1"/>
</dbReference>
<dbReference type="GO" id="GO:0051287">
    <property type="term" value="F:NAD binding"/>
    <property type="evidence" value="ECO:0007669"/>
    <property type="project" value="TreeGrafter"/>
</dbReference>
<dbReference type="InterPro" id="IPR000086">
    <property type="entry name" value="NUDIX_hydrolase_dom"/>
</dbReference>
<dbReference type="InterPro" id="IPR015797">
    <property type="entry name" value="NUDIX_hydrolase-like_dom_sf"/>
</dbReference>
<comment type="caution">
    <text evidence="5">The sequence shown here is derived from an EMBL/GenBank/DDBJ whole genome shotgun (WGS) entry which is preliminary data.</text>
</comment>
<name>A0AAD2CK80_9STRA</name>
<dbReference type="Pfam" id="PF00293">
    <property type="entry name" value="NUDIX"/>
    <property type="match status" value="1"/>
</dbReference>
<dbReference type="GO" id="GO:0047631">
    <property type="term" value="F:ADP-ribose diphosphatase activity"/>
    <property type="evidence" value="ECO:0007669"/>
    <property type="project" value="TreeGrafter"/>
</dbReference>
<dbReference type="Gene3D" id="3.90.79.10">
    <property type="entry name" value="Nucleoside Triphosphate Pyrophosphohydrolase"/>
    <property type="match status" value="1"/>
</dbReference>
<dbReference type="InterPro" id="IPR003293">
    <property type="entry name" value="Nudix_hydrolase6-like"/>
</dbReference>
<dbReference type="SUPFAM" id="SSF55811">
    <property type="entry name" value="Nudix"/>
    <property type="match status" value="1"/>
</dbReference>
<dbReference type="InterPro" id="IPR040618">
    <property type="entry name" value="Pre-Nudix"/>
</dbReference>
<evidence type="ECO:0000313" key="6">
    <source>
        <dbReference type="Proteomes" id="UP001295423"/>
    </source>
</evidence>
<dbReference type="PROSITE" id="PS00893">
    <property type="entry name" value="NUDIX_BOX"/>
    <property type="match status" value="1"/>
</dbReference>
<protein>
    <recommendedName>
        <fullName evidence="4">Nudix hydrolase domain-containing protein</fullName>
    </recommendedName>
</protein>
<sequence length="362" mass="40228">MLLQVATRIQSIRAFSRSTLLRQLGRTSTRRTHTSTAVPGRSRPHSSSWMTTAGLIMALSSTAAASQTLCQGDGDNSILTVPPFDESVLIYDHYNGVTLNLEKLLSETTNEEEESALFAKNLEGAMKFWKAEQRKGIWVHIPTSKAHLVPHCVKEGFNFHFVKDKVLILSQWLPQDRPSRLPLGPTHQVGIGAVVFHPKDPSKMLVVQEKTGPAAKWGLWKMPTGLLDPTEDIPEAASRELMEETGLDAVMDGILCFRQAHRPSSASDLFFVCHLTLKDPEAKWKACEDEIADIQWMSVEDYCGQERWKGSPTYETLNDTIRKASKKAQDSEDNNIEGMIDSEILGVGLGFPGTNAVFKSHL</sequence>
<dbReference type="Proteomes" id="UP001295423">
    <property type="component" value="Unassembled WGS sequence"/>
</dbReference>
<dbReference type="EMBL" id="CAKOGP040000224">
    <property type="protein sequence ID" value="CAJ1932384.1"/>
    <property type="molecule type" value="Genomic_DNA"/>
</dbReference>
<evidence type="ECO:0000313" key="5">
    <source>
        <dbReference type="EMBL" id="CAJ1932384.1"/>
    </source>
</evidence>
<evidence type="ECO:0000256" key="2">
    <source>
        <dbReference type="ARBA" id="ARBA00022801"/>
    </source>
</evidence>
<accession>A0AAD2CK80</accession>
<keyword evidence="6" id="KW-1185">Reference proteome</keyword>
<dbReference type="GO" id="GO:0035529">
    <property type="term" value="F:NADH pyrophosphatase activity"/>
    <property type="evidence" value="ECO:0007669"/>
    <property type="project" value="TreeGrafter"/>
</dbReference>
<evidence type="ECO:0000259" key="4">
    <source>
        <dbReference type="PROSITE" id="PS51462"/>
    </source>
</evidence>
<reference evidence="5" key="1">
    <citation type="submission" date="2023-08" db="EMBL/GenBank/DDBJ databases">
        <authorList>
            <person name="Audoor S."/>
            <person name="Bilcke G."/>
        </authorList>
    </citation>
    <scope>NUCLEOTIDE SEQUENCE</scope>
</reference>
<dbReference type="PROSITE" id="PS51462">
    <property type="entry name" value="NUDIX"/>
    <property type="match status" value="1"/>
</dbReference>
<comment type="similarity">
    <text evidence="1">Belongs to the Nudix hydrolase family.</text>
</comment>
<proteinExistence type="inferred from homology"/>
<dbReference type="Pfam" id="PF18290">
    <property type="entry name" value="Nudix_hydro"/>
    <property type="match status" value="1"/>
</dbReference>